<keyword evidence="4" id="KW-0677">Repeat</keyword>
<accession>A0A833QIR4</accession>
<dbReference type="CDD" id="cd00200">
    <property type="entry name" value="WD40"/>
    <property type="match status" value="1"/>
</dbReference>
<evidence type="ECO:0000256" key="5">
    <source>
        <dbReference type="ARBA" id="ARBA00023242"/>
    </source>
</evidence>
<dbReference type="AlphaFoldDB" id="A0A833QIR4"/>
<dbReference type="PANTHER" id="PTHR19855:SF11">
    <property type="entry name" value="RIBOSOME BIOGENESIS PROTEIN WDR12"/>
    <property type="match status" value="1"/>
</dbReference>
<dbReference type="SUPFAM" id="SSF50978">
    <property type="entry name" value="WD40 repeat-like"/>
    <property type="match status" value="1"/>
</dbReference>
<dbReference type="InterPro" id="IPR019775">
    <property type="entry name" value="WD40_repeat_CS"/>
</dbReference>
<evidence type="ECO:0000313" key="8">
    <source>
        <dbReference type="Proteomes" id="UP000623129"/>
    </source>
</evidence>
<dbReference type="PROSITE" id="PS00678">
    <property type="entry name" value="WD_REPEATS_1"/>
    <property type="match status" value="2"/>
</dbReference>
<dbReference type="SMART" id="SM00320">
    <property type="entry name" value="WD40"/>
    <property type="match status" value="6"/>
</dbReference>
<dbReference type="Gene3D" id="2.130.10.10">
    <property type="entry name" value="YVTN repeat-like/Quinoprotein amine dehydrogenase"/>
    <property type="match status" value="1"/>
</dbReference>
<evidence type="ECO:0000313" key="7">
    <source>
        <dbReference type="EMBL" id="KAF3323379.1"/>
    </source>
</evidence>
<keyword evidence="1" id="KW-0690">Ribosome biogenesis</keyword>
<sequence>MQEANARLGRGRIIQFLPRQLFISSAREISITNFAKSVCSIPANAQKVLFAGSIRSPDKCSTSLVFKTLVFSEVKEFSPVLMTMLFILTGCYDGLARIWEGGEVSECTHILEGHNGAITSAKFIEIGGVGTEMNFHVVTGSKDRLLRLWKCDAAENRENPIRVGAYKIFPGHTEAVQSVTVNSSREMICSGSWDCSIKLWDVKDSEEDGDGNTISLKKRKVNCMTTEFEDAQSEGAATSTLMGHTQCVSAVTWPDPDVLYSASWDHSIRQWDIPSGKETWTMVGGKALNCLDIGGESSSLVAAGGSDPVLRIWDPRKPGSLAPIFQFSSHASWISECKWHPRSWFHLLSASYDGKVMLWDLRTAWPLAIMDSHQDKVLCADWWKGDSVVSGGADSKLRITSGIEIE</sequence>
<evidence type="ECO:0000256" key="1">
    <source>
        <dbReference type="ARBA" id="ARBA00022517"/>
    </source>
</evidence>
<dbReference type="FunFam" id="2.130.10.10:FF:000399">
    <property type="entry name" value="Ribosome biogenesis protein WDR12 homolog"/>
    <property type="match status" value="1"/>
</dbReference>
<feature type="repeat" description="WD" evidence="6">
    <location>
        <begin position="241"/>
        <end position="281"/>
    </location>
</feature>
<protein>
    <submittedName>
        <fullName evidence="7">Ribosome biogenesis protein WDR12 isoform X1</fullName>
    </submittedName>
</protein>
<feature type="repeat" description="WD" evidence="6">
    <location>
        <begin position="169"/>
        <end position="210"/>
    </location>
</feature>
<keyword evidence="2" id="KW-0698">rRNA processing</keyword>
<dbReference type="OrthoDB" id="10251381at2759"/>
<evidence type="ECO:0000256" key="3">
    <source>
        <dbReference type="ARBA" id="ARBA00022574"/>
    </source>
</evidence>
<name>A0A833QIR4_9POAL</name>
<keyword evidence="5" id="KW-0539">Nucleus</keyword>
<evidence type="ECO:0000256" key="4">
    <source>
        <dbReference type="ARBA" id="ARBA00022737"/>
    </source>
</evidence>
<reference evidence="7" key="1">
    <citation type="submission" date="2020-01" db="EMBL/GenBank/DDBJ databases">
        <title>Genome sequence of Kobresia littledalei, the first chromosome-level genome in the family Cyperaceae.</title>
        <authorList>
            <person name="Qu G."/>
        </authorList>
    </citation>
    <scope>NUCLEOTIDE SEQUENCE</scope>
    <source>
        <strain evidence="7">C.B.Clarke</strain>
        <tissue evidence="7">Leaf</tissue>
    </source>
</reference>
<evidence type="ECO:0000256" key="6">
    <source>
        <dbReference type="PROSITE-ProRule" id="PRU00221"/>
    </source>
</evidence>
<gene>
    <name evidence="7" type="ORF">FCM35_KLT12110</name>
</gene>
<proteinExistence type="predicted"/>
<dbReference type="InterPro" id="IPR020472">
    <property type="entry name" value="WD40_PAC1"/>
</dbReference>
<dbReference type="PROSITE" id="PS50294">
    <property type="entry name" value="WD_REPEATS_REGION"/>
    <property type="match status" value="3"/>
</dbReference>
<evidence type="ECO:0000256" key="2">
    <source>
        <dbReference type="ARBA" id="ARBA00022552"/>
    </source>
</evidence>
<keyword evidence="8" id="KW-1185">Reference proteome</keyword>
<dbReference type="GO" id="GO:0006364">
    <property type="term" value="P:rRNA processing"/>
    <property type="evidence" value="ECO:0007669"/>
    <property type="project" value="UniProtKB-KW"/>
</dbReference>
<dbReference type="InterPro" id="IPR036322">
    <property type="entry name" value="WD40_repeat_dom_sf"/>
</dbReference>
<dbReference type="Pfam" id="PF00400">
    <property type="entry name" value="WD40"/>
    <property type="match status" value="5"/>
</dbReference>
<dbReference type="InterPro" id="IPR001680">
    <property type="entry name" value="WD40_rpt"/>
</dbReference>
<dbReference type="Proteomes" id="UP000623129">
    <property type="component" value="Unassembled WGS sequence"/>
</dbReference>
<dbReference type="InterPro" id="IPR015943">
    <property type="entry name" value="WD40/YVTN_repeat-like_dom_sf"/>
</dbReference>
<dbReference type="EMBL" id="SWLB01000023">
    <property type="protein sequence ID" value="KAF3323379.1"/>
    <property type="molecule type" value="Genomic_DNA"/>
</dbReference>
<feature type="repeat" description="WD" evidence="6">
    <location>
        <begin position="327"/>
        <end position="363"/>
    </location>
</feature>
<dbReference type="PROSITE" id="PS50082">
    <property type="entry name" value="WD_REPEATS_2"/>
    <property type="match status" value="3"/>
</dbReference>
<comment type="caution">
    <text evidence="7">The sequence shown here is derived from an EMBL/GenBank/DDBJ whole genome shotgun (WGS) entry which is preliminary data.</text>
</comment>
<organism evidence="7 8">
    <name type="scientific">Carex littledalei</name>
    <dbReference type="NCBI Taxonomy" id="544730"/>
    <lineage>
        <taxon>Eukaryota</taxon>
        <taxon>Viridiplantae</taxon>
        <taxon>Streptophyta</taxon>
        <taxon>Embryophyta</taxon>
        <taxon>Tracheophyta</taxon>
        <taxon>Spermatophyta</taxon>
        <taxon>Magnoliopsida</taxon>
        <taxon>Liliopsida</taxon>
        <taxon>Poales</taxon>
        <taxon>Cyperaceae</taxon>
        <taxon>Cyperoideae</taxon>
        <taxon>Cariceae</taxon>
        <taxon>Carex</taxon>
        <taxon>Carex subgen. Euthyceras</taxon>
    </lineage>
</organism>
<keyword evidence="3 6" id="KW-0853">WD repeat</keyword>
<dbReference type="PANTHER" id="PTHR19855">
    <property type="entry name" value="WD40 REPEAT PROTEIN 12, 37"/>
    <property type="match status" value="1"/>
</dbReference>
<dbReference type="PRINTS" id="PR00320">
    <property type="entry name" value="GPROTEINBRPT"/>
</dbReference>